<comment type="caution">
    <text evidence="1">The sequence shown here is derived from an EMBL/GenBank/DDBJ whole genome shotgun (WGS) entry which is preliminary data.</text>
</comment>
<protein>
    <submittedName>
        <fullName evidence="1">Uncharacterized protein</fullName>
    </submittedName>
</protein>
<accession>A0ABX1I716</accession>
<dbReference type="EMBL" id="JAAXKX010000011">
    <property type="protein sequence ID" value="NKN33358.1"/>
    <property type="molecule type" value="Genomic_DNA"/>
</dbReference>
<gene>
    <name evidence="1" type="ORF">HF203_09000</name>
</gene>
<dbReference type="Proteomes" id="UP000740754">
    <property type="component" value="Unassembled WGS sequence"/>
</dbReference>
<proteinExistence type="predicted"/>
<reference evidence="1 2" key="1">
    <citation type="submission" date="2020-04" db="EMBL/GenBank/DDBJ databases">
        <title>Draft Whole-Genome sequence of Marichromatium bheemlicum DSM 18632, type strain.</title>
        <authorList>
            <person name="Kyndt J.A."/>
            <person name="Meyer T.E."/>
        </authorList>
    </citation>
    <scope>NUCLEOTIDE SEQUENCE [LARGE SCALE GENOMIC DNA]</scope>
    <source>
        <strain evidence="1 2">DSM 18632</strain>
    </source>
</reference>
<evidence type="ECO:0000313" key="2">
    <source>
        <dbReference type="Proteomes" id="UP000740754"/>
    </source>
</evidence>
<keyword evidence="2" id="KW-1185">Reference proteome</keyword>
<name>A0ABX1I716_9GAMM</name>
<dbReference type="RefSeq" id="WP_168668837.1">
    <property type="nucleotide sequence ID" value="NZ_JAAXKX010000011.1"/>
</dbReference>
<sequence length="105" mass="12251">MSSITKKACDLLPRRRTIPSYGNAHPVLESTSRMTMQAETMHTHPHDNDLALDEMQLDARIDRYRREIAELTPPATFREEVLVNVYRCLLQRYDEQQHANRQAVS</sequence>
<organism evidence="1 2">
    <name type="scientific">Marichromatium bheemlicum</name>
    <dbReference type="NCBI Taxonomy" id="365339"/>
    <lineage>
        <taxon>Bacteria</taxon>
        <taxon>Pseudomonadati</taxon>
        <taxon>Pseudomonadota</taxon>
        <taxon>Gammaproteobacteria</taxon>
        <taxon>Chromatiales</taxon>
        <taxon>Chromatiaceae</taxon>
        <taxon>Marichromatium</taxon>
    </lineage>
</organism>
<evidence type="ECO:0000313" key="1">
    <source>
        <dbReference type="EMBL" id="NKN33358.1"/>
    </source>
</evidence>